<reference evidence="1 2" key="1">
    <citation type="journal article" date="2017" name="Mol. Biol. Evol.">
        <title>The 4-celled Tetrabaena socialis nuclear genome reveals the essential components for genetic control of cell number at the origin of multicellularity in the volvocine lineage.</title>
        <authorList>
            <person name="Featherston J."/>
            <person name="Arakaki Y."/>
            <person name="Hanschen E.R."/>
            <person name="Ferris P.J."/>
            <person name="Michod R.E."/>
            <person name="Olson B.J.S.C."/>
            <person name="Nozaki H."/>
            <person name="Durand P.M."/>
        </authorList>
    </citation>
    <scope>NUCLEOTIDE SEQUENCE [LARGE SCALE GENOMIC DNA]</scope>
    <source>
        <strain evidence="1 2">NIES-571</strain>
    </source>
</reference>
<keyword evidence="2" id="KW-1185">Reference proteome</keyword>
<feature type="non-terminal residue" evidence="1">
    <location>
        <position position="1"/>
    </location>
</feature>
<dbReference type="Proteomes" id="UP000236333">
    <property type="component" value="Unassembled WGS sequence"/>
</dbReference>
<protein>
    <submittedName>
        <fullName evidence="1">Uncharacterized protein</fullName>
    </submittedName>
</protein>
<accession>A0A2J7ZGA3</accession>
<name>A0A2J7ZGA3_9CHLO</name>
<proteinExistence type="predicted"/>
<gene>
    <name evidence="1" type="ORF">TSOC_014919</name>
</gene>
<dbReference type="EMBL" id="PGGS01003333">
    <property type="protein sequence ID" value="PNG99305.1"/>
    <property type="molecule type" value="Genomic_DNA"/>
</dbReference>
<evidence type="ECO:0000313" key="2">
    <source>
        <dbReference type="Proteomes" id="UP000236333"/>
    </source>
</evidence>
<sequence length="58" mass="6067">AELAAVCREAALAALREDLEGAAEVGGRHFEAALRAVRPALTPELLARYAAWGRGHAA</sequence>
<dbReference type="AlphaFoldDB" id="A0A2J7ZGA3"/>
<evidence type="ECO:0000313" key="1">
    <source>
        <dbReference type="EMBL" id="PNG99305.1"/>
    </source>
</evidence>
<comment type="caution">
    <text evidence="1">The sequence shown here is derived from an EMBL/GenBank/DDBJ whole genome shotgun (WGS) entry which is preliminary data.</text>
</comment>
<organism evidence="1 2">
    <name type="scientific">Tetrabaena socialis</name>
    <dbReference type="NCBI Taxonomy" id="47790"/>
    <lineage>
        <taxon>Eukaryota</taxon>
        <taxon>Viridiplantae</taxon>
        <taxon>Chlorophyta</taxon>
        <taxon>core chlorophytes</taxon>
        <taxon>Chlorophyceae</taxon>
        <taxon>CS clade</taxon>
        <taxon>Chlamydomonadales</taxon>
        <taxon>Tetrabaenaceae</taxon>
        <taxon>Tetrabaena</taxon>
    </lineage>
</organism>
<dbReference type="Gene3D" id="1.10.8.60">
    <property type="match status" value="1"/>
</dbReference>
<feature type="non-terminal residue" evidence="1">
    <location>
        <position position="58"/>
    </location>
</feature>